<accession>A0A078A5I8</accession>
<keyword evidence="2" id="KW-0472">Membrane</keyword>
<feature type="transmembrane region" description="Helical" evidence="2">
    <location>
        <begin position="253"/>
        <end position="276"/>
    </location>
</feature>
<feature type="compositionally biased region" description="Low complexity" evidence="1">
    <location>
        <begin position="69"/>
        <end position="91"/>
    </location>
</feature>
<name>A0A078A5I8_STYLE</name>
<keyword evidence="4" id="KW-1185">Reference proteome</keyword>
<dbReference type="InParanoid" id="A0A078A5I8"/>
<sequence length="409" mass="45258">MQVKSIEKQNKILKDIQIQDFSDELALNNNLVKQQLKVLRRSLDVAWNPKPIIDFQSLGTSPIWNANNSTNSSNSTVQNSTNKANATTNSSIKANTSSNTSIKNNVTTNATTNSSSNNSSTKNNSTATSNITSNATKSNTTNASANSNKTNTSTPSTSSSTQTNSNSNKSSASSTWSVITSINMYDFASTMNNQTVNYDKNGKQIINSAESQSQSSSTTNANLISQVVEPVIEGQNQTAGSSSDSDLQQSTKLILYISIPVGALFIIALTIIYCIMRRRIGIIRRWKKIRKSQEKVHPQFNSTMNKISERTKSKKDYQLDDVTNEEEQMQKNLDISVIMNVDNSQTAIQHAKRIQCKPNIAYLKDQYVEQKSNAMKTIVYHDGISPHAIVNPDVTPQSFIDPKELTRYW</sequence>
<keyword evidence="2" id="KW-1133">Transmembrane helix</keyword>
<feature type="compositionally biased region" description="Polar residues" evidence="1">
    <location>
        <begin position="92"/>
        <end position="102"/>
    </location>
</feature>
<feature type="compositionally biased region" description="Low complexity" evidence="1">
    <location>
        <begin position="103"/>
        <end position="173"/>
    </location>
</feature>
<feature type="region of interest" description="Disordered" evidence="1">
    <location>
        <begin position="69"/>
        <end position="173"/>
    </location>
</feature>
<evidence type="ECO:0000256" key="2">
    <source>
        <dbReference type="SAM" id="Phobius"/>
    </source>
</evidence>
<dbReference type="AlphaFoldDB" id="A0A078A5I8"/>
<evidence type="ECO:0000313" key="4">
    <source>
        <dbReference type="Proteomes" id="UP000039865"/>
    </source>
</evidence>
<proteinExistence type="predicted"/>
<reference evidence="3 4" key="1">
    <citation type="submission" date="2014-06" db="EMBL/GenBank/DDBJ databases">
        <authorList>
            <person name="Swart Estienne"/>
        </authorList>
    </citation>
    <scope>NUCLEOTIDE SEQUENCE [LARGE SCALE GENOMIC DNA]</scope>
    <source>
        <strain evidence="3 4">130c</strain>
    </source>
</reference>
<keyword evidence="2" id="KW-0812">Transmembrane</keyword>
<evidence type="ECO:0000313" key="3">
    <source>
        <dbReference type="EMBL" id="CDW77439.1"/>
    </source>
</evidence>
<organism evidence="3 4">
    <name type="scientific">Stylonychia lemnae</name>
    <name type="common">Ciliate</name>
    <dbReference type="NCBI Taxonomy" id="5949"/>
    <lineage>
        <taxon>Eukaryota</taxon>
        <taxon>Sar</taxon>
        <taxon>Alveolata</taxon>
        <taxon>Ciliophora</taxon>
        <taxon>Intramacronucleata</taxon>
        <taxon>Spirotrichea</taxon>
        <taxon>Stichotrichia</taxon>
        <taxon>Sporadotrichida</taxon>
        <taxon>Oxytrichidae</taxon>
        <taxon>Stylonychinae</taxon>
        <taxon>Stylonychia</taxon>
    </lineage>
</organism>
<dbReference type="Proteomes" id="UP000039865">
    <property type="component" value="Unassembled WGS sequence"/>
</dbReference>
<protein>
    <submittedName>
        <fullName evidence="3">Uncharacterized protein</fullName>
    </submittedName>
</protein>
<evidence type="ECO:0000256" key="1">
    <source>
        <dbReference type="SAM" id="MobiDB-lite"/>
    </source>
</evidence>
<dbReference type="EMBL" id="CCKQ01006151">
    <property type="protein sequence ID" value="CDW77439.1"/>
    <property type="molecule type" value="Genomic_DNA"/>
</dbReference>
<gene>
    <name evidence="3" type="primary">Contig4264.g4568</name>
    <name evidence="3" type="ORF">STYLEM_6400</name>
</gene>